<name>A0A699KB62_TANCI</name>
<comment type="caution">
    <text evidence="1">The sequence shown here is derived from an EMBL/GenBank/DDBJ whole genome shotgun (WGS) entry which is preliminary data.</text>
</comment>
<reference evidence="1" key="1">
    <citation type="journal article" date="2019" name="Sci. Rep.">
        <title>Draft genome of Tanacetum cinerariifolium, the natural source of mosquito coil.</title>
        <authorList>
            <person name="Yamashiro T."/>
            <person name="Shiraishi A."/>
            <person name="Satake H."/>
            <person name="Nakayama K."/>
        </authorList>
    </citation>
    <scope>NUCLEOTIDE SEQUENCE</scope>
</reference>
<accession>A0A699KB62</accession>
<protein>
    <recommendedName>
        <fullName evidence="2">Integrase, catalytic region, zinc finger, CCHC-type, peptidase aspartic, catalytic</fullName>
    </recommendedName>
</protein>
<evidence type="ECO:0000313" key="1">
    <source>
        <dbReference type="EMBL" id="GFA85603.1"/>
    </source>
</evidence>
<sequence>MTTMAENVIAAGSETHPPMLEKGMYDSWKTRIMLYIQRKENGEMLRDSVEHGPYKLKAKITVKDTYGIIDIRREERLEDLKGDDKLRYDSDIKADRVKELMEGTKMTKQQRESMLYDEFDKFTSEFGESIHSYYLRYAKLINDMNMIPMSMTPMQINTKFLNHLQPEWCRDAKEVREMRQRFPKPLALLANTYNPPPLYNSNQT</sequence>
<proteinExistence type="predicted"/>
<evidence type="ECO:0008006" key="2">
    <source>
        <dbReference type="Google" id="ProtNLM"/>
    </source>
</evidence>
<dbReference type="EMBL" id="BKCJ010501353">
    <property type="protein sequence ID" value="GFA85603.1"/>
    <property type="molecule type" value="Genomic_DNA"/>
</dbReference>
<organism evidence="1">
    <name type="scientific">Tanacetum cinerariifolium</name>
    <name type="common">Dalmatian daisy</name>
    <name type="synonym">Chrysanthemum cinerariifolium</name>
    <dbReference type="NCBI Taxonomy" id="118510"/>
    <lineage>
        <taxon>Eukaryota</taxon>
        <taxon>Viridiplantae</taxon>
        <taxon>Streptophyta</taxon>
        <taxon>Embryophyta</taxon>
        <taxon>Tracheophyta</taxon>
        <taxon>Spermatophyta</taxon>
        <taxon>Magnoliopsida</taxon>
        <taxon>eudicotyledons</taxon>
        <taxon>Gunneridae</taxon>
        <taxon>Pentapetalae</taxon>
        <taxon>asterids</taxon>
        <taxon>campanulids</taxon>
        <taxon>Asterales</taxon>
        <taxon>Asteraceae</taxon>
        <taxon>Asteroideae</taxon>
        <taxon>Anthemideae</taxon>
        <taxon>Anthemidinae</taxon>
        <taxon>Tanacetum</taxon>
    </lineage>
</organism>
<dbReference type="AlphaFoldDB" id="A0A699KB62"/>
<gene>
    <name evidence="1" type="ORF">Tci_657575</name>
</gene>